<dbReference type="SUPFAM" id="SSF50447">
    <property type="entry name" value="Translation proteins"/>
    <property type="match status" value="1"/>
</dbReference>
<evidence type="ECO:0000256" key="1">
    <source>
        <dbReference type="ARBA" id="ARBA00004496"/>
    </source>
</evidence>
<keyword evidence="4" id="KW-0648">Protein biosynthesis</keyword>
<dbReference type="PROSITE" id="PS00301">
    <property type="entry name" value="G_TR_1"/>
    <property type="match status" value="1"/>
</dbReference>
<accession>A0ABS2WP17</accession>
<dbReference type="PANTHER" id="PTHR43721">
    <property type="entry name" value="ELONGATION FACTOR TU-RELATED"/>
    <property type="match status" value="1"/>
</dbReference>
<dbReference type="PROSITE" id="PS51722">
    <property type="entry name" value="G_TR_2"/>
    <property type="match status" value="1"/>
</dbReference>
<dbReference type="SUPFAM" id="SSF46785">
    <property type="entry name" value="Winged helix' DNA-binding domain"/>
    <property type="match status" value="1"/>
</dbReference>
<dbReference type="NCBIfam" id="TIGR00231">
    <property type="entry name" value="small_GTP"/>
    <property type="match status" value="1"/>
</dbReference>
<dbReference type="Pfam" id="PF09107">
    <property type="entry name" value="WHD_3rd_SelB"/>
    <property type="match status" value="1"/>
</dbReference>
<evidence type="ECO:0000256" key="5">
    <source>
        <dbReference type="ARBA" id="ARBA00023134"/>
    </source>
</evidence>
<dbReference type="Proteomes" id="UP000703590">
    <property type="component" value="Unassembled WGS sequence"/>
</dbReference>
<dbReference type="GO" id="GO:0003746">
    <property type="term" value="F:translation elongation factor activity"/>
    <property type="evidence" value="ECO:0007669"/>
    <property type="project" value="UniProtKB-KW"/>
</dbReference>
<dbReference type="InterPro" id="IPR050055">
    <property type="entry name" value="EF-Tu_GTPase"/>
</dbReference>
<dbReference type="InterPro" id="IPR004535">
    <property type="entry name" value="Transl_elong_SelB"/>
</dbReference>
<gene>
    <name evidence="9" type="primary">selB</name>
    <name evidence="9" type="ORF">JWV37_01030</name>
</gene>
<keyword evidence="5" id="KW-0342">GTP-binding</keyword>
<dbReference type="PANTHER" id="PTHR43721:SF22">
    <property type="entry name" value="ELONGATION FACTOR TU, MITOCHONDRIAL"/>
    <property type="match status" value="1"/>
</dbReference>
<dbReference type="InterPro" id="IPR036390">
    <property type="entry name" value="WH_DNA-bd_sf"/>
</dbReference>
<dbReference type="SUPFAM" id="SSF52540">
    <property type="entry name" value="P-loop containing nucleoside triphosphate hydrolases"/>
    <property type="match status" value="1"/>
</dbReference>
<dbReference type="Gene3D" id="1.10.10.10">
    <property type="entry name" value="Winged helix-like DNA-binding domain superfamily/Winged helix DNA-binding domain"/>
    <property type="match status" value="1"/>
</dbReference>
<dbReference type="CDD" id="cd03696">
    <property type="entry name" value="SelB_II"/>
    <property type="match status" value="1"/>
</dbReference>
<dbReference type="InterPro" id="IPR005225">
    <property type="entry name" value="Small_GTP-bd"/>
</dbReference>
<feature type="domain" description="Tr-type G" evidence="8">
    <location>
        <begin position="1"/>
        <end position="174"/>
    </location>
</feature>
<dbReference type="CDD" id="cd04171">
    <property type="entry name" value="SelB"/>
    <property type="match status" value="1"/>
</dbReference>
<keyword evidence="9" id="KW-0251">Elongation factor</keyword>
<evidence type="ECO:0000313" key="10">
    <source>
        <dbReference type="Proteomes" id="UP000703590"/>
    </source>
</evidence>
<dbReference type="Pfam" id="PF00009">
    <property type="entry name" value="GTP_EFTU"/>
    <property type="match status" value="1"/>
</dbReference>
<evidence type="ECO:0000256" key="2">
    <source>
        <dbReference type="ARBA" id="ARBA00015953"/>
    </source>
</evidence>
<dbReference type="Gene3D" id="3.40.50.300">
    <property type="entry name" value="P-loop containing nucleotide triphosphate hydrolases"/>
    <property type="match status" value="1"/>
</dbReference>
<dbReference type="InterPro" id="IPR036388">
    <property type="entry name" value="WH-like_DNA-bd_sf"/>
</dbReference>
<dbReference type="InterPro" id="IPR031157">
    <property type="entry name" value="G_TR_CS"/>
</dbReference>
<dbReference type="RefSeq" id="WP_205457781.1">
    <property type="nucleotide sequence ID" value="NZ_JAFHKK010000001.1"/>
</dbReference>
<dbReference type="InterPro" id="IPR027417">
    <property type="entry name" value="P-loop_NTPase"/>
</dbReference>
<dbReference type="InterPro" id="IPR009000">
    <property type="entry name" value="Transl_B-barrel_sf"/>
</dbReference>
<keyword evidence="10" id="KW-1185">Reference proteome</keyword>
<dbReference type="EMBL" id="JAFHKK010000001">
    <property type="protein sequence ID" value="MBN2963351.1"/>
    <property type="molecule type" value="Genomic_DNA"/>
</dbReference>
<comment type="function">
    <text evidence="6">Translation factor necessary for the incorporation of selenocysteine into proteins. It probably replaces EF-Tu for the insertion of selenocysteine directed by the UGA codon. SelB binds GTP and GDP.</text>
</comment>
<reference evidence="9" key="1">
    <citation type="submission" date="2021-02" db="EMBL/GenBank/DDBJ databases">
        <title>Sulfurospirillum tamanensis sp. nov.</title>
        <authorList>
            <person name="Frolova A."/>
            <person name="Merkel A."/>
            <person name="Slobodkin A."/>
        </authorList>
    </citation>
    <scope>NUCLEOTIDE SEQUENCE</scope>
    <source>
        <strain evidence="9">T05b</strain>
    </source>
</reference>
<evidence type="ECO:0000256" key="4">
    <source>
        <dbReference type="ARBA" id="ARBA00022917"/>
    </source>
</evidence>
<dbReference type="InterPro" id="IPR015191">
    <property type="entry name" value="SelB_WHD4"/>
</dbReference>
<name>A0ABS2WP17_9BACT</name>
<comment type="caution">
    <text evidence="9">The sequence shown here is derived from an EMBL/GenBank/DDBJ whole genome shotgun (WGS) entry which is preliminary data.</text>
</comment>
<sequence>MKQLVIGTAGHVDHGKTALIKALTGFEGDQTEEEKRRGITIDLSFSNLKEGDTNIAFIDVPGHEKLVKTMISGAFGFDAALVAIDAREGIKPQTVEHLQILNLLHVKHCLIALTKCDLVSPGELENQLLLVRDHLNVYKHLHVSLLLPTSIHQPHTIDTLRQTLLDLPSAKRPDRGVFRYYVDRSFSLKGIGTVVTGTVLEGQLEVGKKVWVCELAKEATVRNLQVHGEDVDVAKVGERAAVNLGALSHHDIKKGTLLTQKGYVRGFDVADVWVECLEGQMLPHNTKVTFHAGAKQVEATVLHYEGEVELAQGFSKVQFKEPLFLTFEEPFVLSQSGHTIAGGRVINAINDPIKKRVKIPLLEALYRKDLPIAFMLLSQVHKHGFGLISAYQRFGLSHQEALAITEGMPKEIFVDEKGLVIYPFFALQELEEMVEKIYAKNPYALLSATSISLKLVWASVGIAQKALDGLCERGCIEQKGGVYVKAGVNIEDIDAHVEGKMFAILKEAGASPEAPYNIYDALDIDRKTGDDALKRLTTARKVVRLAHNLFVTTEALTSMMTRLREIMKNEGFVDVKNAKDHFGLTRKYLIAYLDYLDNFDDVVKEGMARKLK</sequence>
<dbReference type="InterPro" id="IPR000795">
    <property type="entry name" value="T_Tr_GTP-bd_dom"/>
</dbReference>
<evidence type="ECO:0000256" key="6">
    <source>
        <dbReference type="ARBA" id="ARBA00025526"/>
    </source>
</evidence>
<evidence type="ECO:0000259" key="8">
    <source>
        <dbReference type="PROSITE" id="PS51722"/>
    </source>
</evidence>
<comment type="subcellular location">
    <subcellularLocation>
        <location evidence="1">Cytoplasm</location>
    </subcellularLocation>
</comment>
<dbReference type="InterPro" id="IPR004161">
    <property type="entry name" value="EFTu-like_2"/>
</dbReference>
<reference evidence="9" key="2">
    <citation type="submission" date="2021-02" db="EMBL/GenBank/DDBJ databases">
        <authorList>
            <person name="Merkel A.Y."/>
        </authorList>
    </citation>
    <scope>NUCLEOTIDE SEQUENCE</scope>
    <source>
        <strain evidence="9">T05b</strain>
    </source>
</reference>
<evidence type="ECO:0000313" key="9">
    <source>
        <dbReference type="EMBL" id="MBN2963351.1"/>
    </source>
</evidence>
<dbReference type="Gene3D" id="2.40.30.10">
    <property type="entry name" value="Translation factors"/>
    <property type="match status" value="1"/>
</dbReference>
<keyword evidence="3" id="KW-0963">Cytoplasm</keyword>
<evidence type="ECO:0000256" key="3">
    <source>
        <dbReference type="ARBA" id="ARBA00022490"/>
    </source>
</evidence>
<protein>
    <recommendedName>
        <fullName evidence="2">Selenocysteine-specific elongation factor</fullName>
    </recommendedName>
    <alternativeName>
        <fullName evidence="7">SelB translation factor</fullName>
    </alternativeName>
</protein>
<organism evidence="9 10">
    <name type="scientific">Sulfurospirillum tamanense</name>
    <dbReference type="NCBI Taxonomy" id="2813362"/>
    <lineage>
        <taxon>Bacteria</taxon>
        <taxon>Pseudomonadati</taxon>
        <taxon>Campylobacterota</taxon>
        <taxon>Epsilonproteobacteria</taxon>
        <taxon>Campylobacterales</taxon>
        <taxon>Sulfurospirillaceae</taxon>
        <taxon>Sulfurospirillum</taxon>
    </lineage>
</organism>
<keyword evidence="5" id="KW-0547">Nucleotide-binding</keyword>
<evidence type="ECO:0000256" key="7">
    <source>
        <dbReference type="ARBA" id="ARBA00031615"/>
    </source>
</evidence>
<dbReference type="Pfam" id="PF03144">
    <property type="entry name" value="GTP_EFTU_D2"/>
    <property type="match status" value="1"/>
</dbReference>
<dbReference type="NCBIfam" id="TIGR00475">
    <property type="entry name" value="selB"/>
    <property type="match status" value="1"/>
</dbReference>
<proteinExistence type="predicted"/>